<comment type="caution">
    <text evidence="5">The sequence shown here is derived from an EMBL/GenBank/DDBJ whole genome shotgun (WGS) entry which is preliminary data.</text>
</comment>
<sequence>MPLRSLLSRQPWLRAMLLATSLFSSAHAMTLDHIEPRSWWVGMKQSGLQLMLHGQDIGRLKARVEYPGVRLLRQQGLESPNYLVLDLEIGAEARPGTLSIELREGDRLVLSHPYPLQARAPGSAQREGFGPKDAIYLVVPDRFAKGLPAPDAGGMSEGERRELPGGRHGGNLAGMRQHLDYVAAMGFTQIWPTPLTENNGLEYSYHGYASTDLYRVDPRFGSNEDFRAFAAEARERGVGVIQDIVLNHIGARHWWMQDLPTRDWVNQWPRYTETSHFRMSVQDPYGTESDRRAFSDGWFSPNMPDLNQRQPVLANYLIQMSLWWIEYAGLSGVRTDTYSYSDKAFLARWSQRMLEEYPRLNLVGEEWSPHPAVVAYWQRGKRNHDGYVSHMPSMMDFPLHGALLASLTEPEGHDSGFTKLYEALAHDFVYADPARLVVFEGNHDTPRVIAALHGDLALYKMATAYLAMTRRIPQFFYGSEVLLSSPRERDDGAVRGDFPGGWAGDAVNAFTGQGLDARQREAQDWLRRLLNWRKGQPAIHEGRLVHYSPRQGVYVLFRQLGGRTLMLVLHKGATDAQLDIGRFPEMLKPGQAWREVMTGRQGRLAQSGDTLPLPARSAQIFELGD</sequence>
<dbReference type="PANTHER" id="PTHR10357:SF210">
    <property type="entry name" value="MALTODEXTRIN GLUCOSIDASE"/>
    <property type="match status" value="1"/>
</dbReference>
<organism evidence="5 6">
    <name type="scientific">Roseateles flavus</name>
    <dbReference type="NCBI Taxonomy" id="3149041"/>
    <lineage>
        <taxon>Bacteria</taxon>
        <taxon>Pseudomonadati</taxon>
        <taxon>Pseudomonadota</taxon>
        <taxon>Betaproteobacteria</taxon>
        <taxon>Burkholderiales</taxon>
        <taxon>Sphaerotilaceae</taxon>
        <taxon>Roseateles</taxon>
    </lineage>
</organism>
<dbReference type="EMBL" id="JBDPZC010000002">
    <property type="protein sequence ID" value="MEO3712603.1"/>
    <property type="molecule type" value="Genomic_DNA"/>
</dbReference>
<evidence type="ECO:0000313" key="6">
    <source>
        <dbReference type="Proteomes" id="UP001462640"/>
    </source>
</evidence>
<protein>
    <submittedName>
        <fullName evidence="5">Glycoside hydrolase family 13 protein</fullName>
    </submittedName>
</protein>
<dbReference type="Pfam" id="PF10438">
    <property type="entry name" value="Cyc-maltodext_C"/>
    <property type="match status" value="1"/>
</dbReference>
<dbReference type="Gene3D" id="2.60.40.1180">
    <property type="entry name" value="Golgi alpha-mannosidase II"/>
    <property type="match status" value="1"/>
</dbReference>
<evidence type="ECO:0000256" key="2">
    <source>
        <dbReference type="ARBA" id="ARBA00023295"/>
    </source>
</evidence>
<feature type="signal peptide" evidence="3">
    <location>
        <begin position="1"/>
        <end position="28"/>
    </location>
</feature>
<evidence type="ECO:0000256" key="3">
    <source>
        <dbReference type="SAM" id="SignalP"/>
    </source>
</evidence>
<feature type="chain" id="PRO_5046985910" evidence="3">
    <location>
        <begin position="29"/>
        <end position="625"/>
    </location>
</feature>
<dbReference type="InterPro" id="IPR006047">
    <property type="entry name" value="GH13_cat_dom"/>
</dbReference>
<dbReference type="InterPro" id="IPR015171">
    <property type="entry name" value="Cyc-maltodext_N"/>
</dbReference>
<dbReference type="SUPFAM" id="SSF51011">
    <property type="entry name" value="Glycosyl hydrolase domain"/>
    <property type="match status" value="1"/>
</dbReference>
<dbReference type="InterPro" id="IPR017853">
    <property type="entry name" value="GH"/>
</dbReference>
<dbReference type="InterPro" id="IPR014756">
    <property type="entry name" value="Ig_E-set"/>
</dbReference>
<dbReference type="SMART" id="SM00642">
    <property type="entry name" value="Aamy"/>
    <property type="match status" value="1"/>
</dbReference>
<gene>
    <name evidence="5" type="ORF">ABDJ40_07455</name>
</gene>
<dbReference type="Proteomes" id="UP001462640">
    <property type="component" value="Unassembled WGS sequence"/>
</dbReference>
<dbReference type="InterPro" id="IPR013783">
    <property type="entry name" value="Ig-like_fold"/>
</dbReference>
<dbReference type="SUPFAM" id="SSF81296">
    <property type="entry name" value="E set domains"/>
    <property type="match status" value="1"/>
</dbReference>
<evidence type="ECO:0000259" key="4">
    <source>
        <dbReference type="SMART" id="SM00642"/>
    </source>
</evidence>
<name>A0ABV0GC24_9BURK</name>
<evidence type="ECO:0000313" key="5">
    <source>
        <dbReference type="EMBL" id="MEO3712603.1"/>
    </source>
</evidence>
<dbReference type="Gene3D" id="3.20.20.80">
    <property type="entry name" value="Glycosidases"/>
    <property type="match status" value="1"/>
</dbReference>
<accession>A0ABV0GC24</accession>
<keyword evidence="2" id="KW-0326">Glycosidase</keyword>
<dbReference type="SUPFAM" id="SSF51445">
    <property type="entry name" value="(Trans)glycosidases"/>
    <property type="match status" value="1"/>
</dbReference>
<dbReference type="CDD" id="cd11340">
    <property type="entry name" value="AmyAc_bac_CMD_like_3"/>
    <property type="match status" value="1"/>
</dbReference>
<dbReference type="Pfam" id="PF09087">
    <property type="entry name" value="Cyc-maltodext_N"/>
    <property type="match status" value="1"/>
</dbReference>
<dbReference type="InterPro" id="IPR019492">
    <property type="entry name" value="Cyclo-malto-dextrinase_C"/>
</dbReference>
<keyword evidence="3" id="KW-0732">Signal</keyword>
<keyword evidence="1 5" id="KW-0378">Hydrolase</keyword>
<dbReference type="Pfam" id="PF00128">
    <property type="entry name" value="Alpha-amylase"/>
    <property type="match status" value="1"/>
</dbReference>
<feature type="domain" description="Glycosyl hydrolase family 13 catalytic" evidence="4">
    <location>
        <begin position="137"/>
        <end position="533"/>
    </location>
</feature>
<keyword evidence="6" id="KW-1185">Reference proteome</keyword>
<dbReference type="InterPro" id="IPR013780">
    <property type="entry name" value="Glyco_hydro_b"/>
</dbReference>
<dbReference type="GO" id="GO:0016787">
    <property type="term" value="F:hydrolase activity"/>
    <property type="evidence" value="ECO:0007669"/>
    <property type="project" value="UniProtKB-KW"/>
</dbReference>
<evidence type="ECO:0000256" key="1">
    <source>
        <dbReference type="ARBA" id="ARBA00022801"/>
    </source>
</evidence>
<dbReference type="Gene3D" id="2.60.40.10">
    <property type="entry name" value="Immunoglobulins"/>
    <property type="match status" value="1"/>
</dbReference>
<proteinExistence type="predicted"/>
<dbReference type="PANTHER" id="PTHR10357">
    <property type="entry name" value="ALPHA-AMYLASE FAMILY MEMBER"/>
    <property type="match status" value="1"/>
</dbReference>
<dbReference type="RefSeq" id="WP_347608250.1">
    <property type="nucleotide sequence ID" value="NZ_JBDPZC010000002.1"/>
</dbReference>
<reference evidence="5 6" key="1">
    <citation type="submission" date="2024-05" db="EMBL/GenBank/DDBJ databases">
        <title>Roseateles sp. 2.12 16S ribosomal RNA gene Genome sequencing and assembly.</title>
        <authorList>
            <person name="Woo H."/>
        </authorList>
    </citation>
    <scope>NUCLEOTIDE SEQUENCE [LARGE SCALE GENOMIC DNA]</scope>
    <source>
        <strain evidence="5 6">2.12</strain>
    </source>
</reference>